<dbReference type="PANTHER" id="PTHR23137:SF36">
    <property type="entry name" value="VESICLE TRANSPORT PROTEIN SFT2C"/>
    <property type="match status" value="1"/>
</dbReference>
<feature type="transmembrane region" description="Helical" evidence="9">
    <location>
        <begin position="7"/>
        <end position="28"/>
    </location>
</feature>
<evidence type="ECO:0000313" key="11">
    <source>
        <dbReference type="Proteomes" id="UP000015104"/>
    </source>
</evidence>
<protein>
    <recommendedName>
        <fullName evidence="9">Vesicle transport protein</fullName>
    </recommendedName>
</protein>
<reference evidence="10" key="2">
    <citation type="submission" date="2015-06" db="UniProtKB">
        <authorList>
            <consortium name="EnsemblMetazoa"/>
        </authorList>
    </citation>
    <scope>IDENTIFICATION</scope>
</reference>
<evidence type="ECO:0000256" key="3">
    <source>
        <dbReference type="ARBA" id="ARBA00022448"/>
    </source>
</evidence>
<sequence length="141" mass="15698">MNRIDRMIGFFVCIGMGLICFILAGFYLPFIVFKARKFCLLFTLGSILWALSLAFVNGPAEHFKTIFSAEKIIFTITYIVSLLTTVYVAAFMKSTILTVIFSIIQILSLVWYISGSFPGGASGIFFFTKGFSRIASQTLPV</sequence>
<evidence type="ECO:0000256" key="6">
    <source>
        <dbReference type="ARBA" id="ARBA00022989"/>
    </source>
</evidence>
<evidence type="ECO:0000313" key="10">
    <source>
        <dbReference type="EnsemblMetazoa" id="tetur27g02060.1"/>
    </source>
</evidence>
<organism evidence="10 11">
    <name type="scientific">Tetranychus urticae</name>
    <name type="common">Two-spotted spider mite</name>
    <dbReference type="NCBI Taxonomy" id="32264"/>
    <lineage>
        <taxon>Eukaryota</taxon>
        <taxon>Metazoa</taxon>
        <taxon>Ecdysozoa</taxon>
        <taxon>Arthropoda</taxon>
        <taxon>Chelicerata</taxon>
        <taxon>Arachnida</taxon>
        <taxon>Acari</taxon>
        <taxon>Acariformes</taxon>
        <taxon>Trombidiformes</taxon>
        <taxon>Prostigmata</taxon>
        <taxon>Eleutherengona</taxon>
        <taxon>Raphignathae</taxon>
        <taxon>Tetranychoidea</taxon>
        <taxon>Tetranychidae</taxon>
        <taxon>Tetranychus</taxon>
    </lineage>
</organism>
<evidence type="ECO:0000256" key="2">
    <source>
        <dbReference type="ARBA" id="ARBA00004141"/>
    </source>
</evidence>
<dbReference type="Pfam" id="PF04178">
    <property type="entry name" value="Got1"/>
    <property type="match status" value="1"/>
</dbReference>
<name>T1KYV7_TETUR</name>
<dbReference type="Proteomes" id="UP000015104">
    <property type="component" value="Unassembled WGS sequence"/>
</dbReference>
<dbReference type="GO" id="GO:0012505">
    <property type="term" value="C:endomembrane system"/>
    <property type="evidence" value="ECO:0007669"/>
    <property type="project" value="UniProtKB-ARBA"/>
</dbReference>
<evidence type="ECO:0000256" key="8">
    <source>
        <dbReference type="ARBA" id="ARBA00025800"/>
    </source>
</evidence>
<dbReference type="STRING" id="32264.T1KYV7"/>
<dbReference type="GO" id="GO:0016020">
    <property type="term" value="C:membrane"/>
    <property type="evidence" value="ECO:0007669"/>
    <property type="project" value="UniProtKB-SubCell"/>
</dbReference>
<evidence type="ECO:0000256" key="9">
    <source>
        <dbReference type="RuleBase" id="RU363111"/>
    </source>
</evidence>
<evidence type="ECO:0000256" key="4">
    <source>
        <dbReference type="ARBA" id="ARBA00022692"/>
    </source>
</evidence>
<keyword evidence="11" id="KW-1185">Reference proteome</keyword>
<proteinExistence type="inferred from homology"/>
<dbReference type="OrthoDB" id="660759at2759"/>
<keyword evidence="6 9" id="KW-1133">Transmembrane helix</keyword>
<feature type="transmembrane region" description="Helical" evidence="9">
    <location>
        <begin position="72"/>
        <end position="90"/>
    </location>
</feature>
<dbReference type="GO" id="GO:0015031">
    <property type="term" value="P:protein transport"/>
    <property type="evidence" value="ECO:0007669"/>
    <property type="project" value="UniProtKB-KW"/>
</dbReference>
<reference evidence="11" key="1">
    <citation type="submission" date="2011-08" db="EMBL/GenBank/DDBJ databases">
        <authorList>
            <person name="Rombauts S."/>
        </authorList>
    </citation>
    <scope>NUCLEOTIDE SEQUENCE</scope>
    <source>
        <strain evidence="11">London</strain>
    </source>
</reference>
<dbReference type="EnsemblMetazoa" id="tetur27g02060.1">
    <property type="protein sequence ID" value="tetur27g02060.1"/>
    <property type="gene ID" value="tetur27g02060"/>
</dbReference>
<feature type="transmembrane region" description="Helical" evidence="9">
    <location>
        <begin position="40"/>
        <end position="60"/>
    </location>
</feature>
<evidence type="ECO:0000256" key="1">
    <source>
        <dbReference type="ARBA" id="ARBA00003566"/>
    </source>
</evidence>
<dbReference type="GO" id="GO:0016192">
    <property type="term" value="P:vesicle-mediated transport"/>
    <property type="evidence" value="ECO:0007669"/>
    <property type="project" value="InterPro"/>
</dbReference>
<keyword evidence="4 9" id="KW-0812">Transmembrane</keyword>
<comment type="function">
    <text evidence="1 9">May be involved in fusion of retrograde transport vesicles derived from an endocytic compartment with the Golgi complex.</text>
</comment>
<keyword evidence="3 9" id="KW-0813">Transport</keyword>
<dbReference type="InterPro" id="IPR011691">
    <property type="entry name" value="Vesicle_transpt_SFT2"/>
</dbReference>
<dbReference type="HOGENOM" id="CLU_099529_3_3_1"/>
<comment type="subcellular location">
    <subcellularLocation>
        <location evidence="2 9">Membrane</location>
        <topology evidence="2 9">Multi-pass membrane protein</topology>
    </subcellularLocation>
</comment>
<comment type="caution">
    <text evidence="9">Lacks conserved residue(s) required for the propagation of feature annotation.</text>
</comment>
<dbReference type="KEGG" id="tut:107368621"/>
<comment type="similarity">
    <text evidence="8 9">Belongs to the SFT2 family.</text>
</comment>
<dbReference type="GO" id="GO:0005737">
    <property type="term" value="C:cytoplasm"/>
    <property type="evidence" value="ECO:0007669"/>
    <property type="project" value="UniProtKB-ARBA"/>
</dbReference>
<keyword evidence="5 9" id="KW-0653">Protein transport</keyword>
<dbReference type="OMA" id="MMSNSIR"/>
<keyword evidence="7 9" id="KW-0472">Membrane</keyword>
<evidence type="ECO:0000256" key="7">
    <source>
        <dbReference type="ARBA" id="ARBA00023136"/>
    </source>
</evidence>
<dbReference type="InterPro" id="IPR007305">
    <property type="entry name" value="Vesicle_transpt_Got1/SFT2"/>
</dbReference>
<dbReference type="AlphaFoldDB" id="T1KYV7"/>
<dbReference type="PANTHER" id="PTHR23137">
    <property type="entry name" value="VESICLE TRANSPORT PROTEIN-RELATED"/>
    <property type="match status" value="1"/>
</dbReference>
<dbReference type="EMBL" id="CAEY01000719">
    <property type="status" value="NOT_ANNOTATED_CDS"/>
    <property type="molecule type" value="Genomic_DNA"/>
</dbReference>
<gene>
    <name evidence="10" type="primary">107368621</name>
</gene>
<accession>T1KYV7</accession>
<evidence type="ECO:0000256" key="5">
    <source>
        <dbReference type="ARBA" id="ARBA00022927"/>
    </source>
</evidence>
<dbReference type="eggNOG" id="KOG2887">
    <property type="taxonomic scope" value="Eukaryota"/>
</dbReference>